<dbReference type="AlphaFoldDB" id="A0A255GFP1"/>
<dbReference type="Proteomes" id="UP000215896">
    <property type="component" value="Unassembled WGS sequence"/>
</dbReference>
<dbReference type="EC" id="6.3.5.2" evidence="2"/>
<keyword evidence="2" id="KW-0315">Glutamine amidotransferase</keyword>
<keyword evidence="2" id="KW-0808">Transferase</keyword>
<evidence type="ECO:0000313" key="2">
    <source>
        <dbReference type="EMBL" id="OYO14678.1"/>
    </source>
</evidence>
<protein>
    <submittedName>
        <fullName evidence="2">Glutamine amidotransferase</fullName>
        <ecNumber evidence="2">6.3.5.2</ecNumber>
    </submittedName>
</protein>
<reference evidence="2 3" key="1">
    <citation type="submission" date="2017-07" db="EMBL/GenBank/DDBJ databases">
        <title>Draft whole genome sequences of clinical Proprionibacteriaceae strains.</title>
        <authorList>
            <person name="Bernier A.-M."/>
            <person name="Bernard K."/>
            <person name="Domingo M.-C."/>
        </authorList>
    </citation>
    <scope>NUCLEOTIDE SEQUENCE [LARGE SCALE GENOMIC DNA]</scope>
    <source>
        <strain evidence="2 3">NML 030167</strain>
    </source>
</reference>
<accession>A0A255GFP1</accession>
<proteinExistence type="predicted"/>
<dbReference type="GO" id="GO:0003922">
    <property type="term" value="F:GMP synthase (glutamine-hydrolyzing) activity"/>
    <property type="evidence" value="ECO:0007669"/>
    <property type="project" value="UniProtKB-EC"/>
</dbReference>
<dbReference type="CDD" id="cd01741">
    <property type="entry name" value="GATase1_1"/>
    <property type="match status" value="1"/>
</dbReference>
<keyword evidence="3" id="KW-1185">Reference proteome</keyword>
<dbReference type="PANTHER" id="PTHR42695">
    <property type="entry name" value="GLUTAMINE AMIDOTRANSFERASE YLR126C-RELATED"/>
    <property type="match status" value="1"/>
</dbReference>
<feature type="domain" description="Glutamine amidotransferase" evidence="1">
    <location>
        <begin position="85"/>
        <end position="193"/>
    </location>
</feature>
<dbReference type="RefSeq" id="WP_094361009.1">
    <property type="nucleotide sequence ID" value="NZ_NMVK01000037.1"/>
</dbReference>
<dbReference type="GO" id="GO:0016740">
    <property type="term" value="F:transferase activity"/>
    <property type="evidence" value="ECO:0007669"/>
    <property type="project" value="UniProtKB-KW"/>
</dbReference>
<dbReference type="Gene3D" id="3.40.50.880">
    <property type="match status" value="1"/>
</dbReference>
<gene>
    <name evidence="2" type="ORF">CGZ94_08910</name>
</gene>
<comment type="caution">
    <text evidence="2">The sequence shown here is derived from an EMBL/GenBank/DDBJ whole genome shotgun (WGS) entry which is preliminary data.</text>
</comment>
<dbReference type="InterPro" id="IPR029062">
    <property type="entry name" value="Class_I_gatase-like"/>
</dbReference>
<evidence type="ECO:0000313" key="3">
    <source>
        <dbReference type="Proteomes" id="UP000215896"/>
    </source>
</evidence>
<keyword evidence="2" id="KW-0436">Ligase</keyword>
<evidence type="ECO:0000259" key="1">
    <source>
        <dbReference type="Pfam" id="PF00117"/>
    </source>
</evidence>
<dbReference type="OrthoDB" id="5196541at2"/>
<dbReference type="InterPro" id="IPR044992">
    <property type="entry name" value="ChyE-like"/>
</dbReference>
<dbReference type="GO" id="GO:0005829">
    <property type="term" value="C:cytosol"/>
    <property type="evidence" value="ECO:0007669"/>
    <property type="project" value="TreeGrafter"/>
</dbReference>
<dbReference type="InterPro" id="IPR017926">
    <property type="entry name" value="GATASE"/>
</dbReference>
<sequence length="243" mass="26679">MSRPFLFLGTRAEDDIATEEFEAVRRFCQLPESRLDWLRVEQAPLPAIDLDRYAGIITGGSPFNSSDPIEIKSAVQRRVEADLGRLLDEIVARDLPFFGACYGIGTLGAHQGATIDRTYGEPPGASHITLTEEGAADPICAGLPLEFDAFVGHKEAVRTLPPNGVLLATSGPCPVQMFRIRTNLYATQFHPELDAAGLISRLAAYRNHGYFEPNELDRLVNEAQAANVEHAPTVLRNFAERYG</sequence>
<dbReference type="EMBL" id="NMVO01000012">
    <property type="protein sequence ID" value="OYO14678.1"/>
    <property type="molecule type" value="Genomic_DNA"/>
</dbReference>
<name>A0A255GFP1_9ACTN</name>
<organism evidence="2 3">
    <name type="scientific">Enemella evansiae</name>
    <dbReference type="NCBI Taxonomy" id="2016499"/>
    <lineage>
        <taxon>Bacteria</taxon>
        <taxon>Bacillati</taxon>
        <taxon>Actinomycetota</taxon>
        <taxon>Actinomycetes</taxon>
        <taxon>Propionibacteriales</taxon>
        <taxon>Propionibacteriaceae</taxon>
        <taxon>Enemella</taxon>
    </lineage>
</organism>
<dbReference type="PANTHER" id="PTHR42695:SF5">
    <property type="entry name" value="GLUTAMINE AMIDOTRANSFERASE YLR126C-RELATED"/>
    <property type="match status" value="1"/>
</dbReference>
<dbReference type="SUPFAM" id="SSF52317">
    <property type="entry name" value="Class I glutamine amidotransferase-like"/>
    <property type="match status" value="1"/>
</dbReference>
<dbReference type="Pfam" id="PF00117">
    <property type="entry name" value="GATase"/>
    <property type="match status" value="1"/>
</dbReference>
<dbReference type="NCBIfam" id="NF005743">
    <property type="entry name" value="PRK07567.1"/>
    <property type="match status" value="1"/>
</dbReference>
<dbReference type="PROSITE" id="PS51273">
    <property type="entry name" value="GATASE_TYPE_1"/>
    <property type="match status" value="1"/>
</dbReference>